<dbReference type="SUPFAM" id="SSF55073">
    <property type="entry name" value="Nucleotide cyclase"/>
    <property type="match status" value="1"/>
</dbReference>
<sequence length="484" mass="56065">MVIQTGSFENLDHTESSHIENELLTAIARSAEDLTTGRGWPKGVDALLADLGKITNVSRVWIFQTLELEENHILQDYAFEWASKPKYKQIGLPSFNRFSSNTKEPEYISLIESRSRGEYQHVIVDQLADTWLKTYLSNQKILSMLTIPIVVENKWWGTLGFDDCERRIEWSASEIALLRTASFLISSAVLRDTLSAKRRQLDILKRITACSAWELDIRRGHLWCTPEILSNVSKKSNNLQFSFRQCLRKVHPEHRKRFFQLVRQFRQNNDQSFRCDLRIKRDSGDYRWIELTSKIDQNGDVLAGILLDITMRKEAEDRLRHEATTDPLTGVLNRRKIESLVQEHIEIYNKKKETFSLVILDLDHFKTINDTHGHSIGDKVLCHFTQLCQHSLRKIDYLSRIGGEEFAILLPNTSEEDALIIGERICQNIQDNPYIQLNKQIPYSVSIGCSTLKDEYLEVHKIFERADSALYLAKQSGRNQVRVS</sequence>
<dbReference type="InterPro" id="IPR050469">
    <property type="entry name" value="Diguanylate_Cyclase"/>
</dbReference>
<feature type="domain" description="GGDEF" evidence="4">
    <location>
        <begin position="353"/>
        <end position="484"/>
    </location>
</feature>
<dbReference type="InterPro" id="IPR035965">
    <property type="entry name" value="PAS-like_dom_sf"/>
</dbReference>
<dbReference type="SMART" id="SM00065">
    <property type="entry name" value="GAF"/>
    <property type="match status" value="1"/>
</dbReference>
<dbReference type="InterPro" id="IPR003018">
    <property type="entry name" value="GAF"/>
</dbReference>
<organism evidence="5 6">
    <name type="scientific">Vibrio algarum</name>
    <dbReference type="NCBI Taxonomy" id="3020714"/>
    <lineage>
        <taxon>Bacteria</taxon>
        <taxon>Pseudomonadati</taxon>
        <taxon>Pseudomonadota</taxon>
        <taxon>Gammaproteobacteria</taxon>
        <taxon>Vibrionales</taxon>
        <taxon>Vibrionaceae</taxon>
        <taxon>Vibrio</taxon>
    </lineage>
</organism>
<evidence type="ECO:0000259" key="3">
    <source>
        <dbReference type="PROSITE" id="PS50113"/>
    </source>
</evidence>
<dbReference type="Gene3D" id="3.30.70.270">
    <property type="match status" value="1"/>
</dbReference>
<dbReference type="EMBL" id="JAQLOI010000001">
    <property type="protein sequence ID" value="MDB1124083.1"/>
    <property type="molecule type" value="Genomic_DNA"/>
</dbReference>
<dbReference type="Pfam" id="PF01590">
    <property type="entry name" value="GAF"/>
    <property type="match status" value="1"/>
</dbReference>
<dbReference type="SUPFAM" id="SSF55785">
    <property type="entry name" value="PYP-like sensor domain (PAS domain)"/>
    <property type="match status" value="1"/>
</dbReference>
<name>A0ABT4YRD3_9VIBR</name>
<dbReference type="Pfam" id="PF08447">
    <property type="entry name" value="PAS_3"/>
    <property type="match status" value="1"/>
</dbReference>
<reference evidence="5 6" key="1">
    <citation type="submission" date="2023-01" db="EMBL/GenBank/DDBJ databases">
        <title>Vibrio sp. KJ40-1 sp.nov, isolated from marine algae.</title>
        <authorList>
            <person name="Butt M."/>
            <person name="Kim J.M.J."/>
            <person name="Jeon C.O.C."/>
        </authorList>
    </citation>
    <scope>NUCLEOTIDE SEQUENCE [LARGE SCALE GENOMIC DNA]</scope>
    <source>
        <strain evidence="5 6">KJ40-1</strain>
    </source>
</reference>
<dbReference type="PANTHER" id="PTHR45138">
    <property type="entry name" value="REGULATORY COMPONENTS OF SENSORY TRANSDUCTION SYSTEM"/>
    <property type="match status" value="1"/>
</dbReference>
<dbReference type="Gene3D" id="3.30.450.40">
    <property type="match status" value="1"/>
</dbReference>
<evidence type="ECO:0000256" key="2">
    <source>
        <dbReference type="ARBA" id="ARBA00034247"/>
    </source>
</evidence>
<dbReference type="InterPro" id="IPR029016">
    <property type="entry name" value="GAF-like_dom_sf"/>
</dbReference>
<dbReference type="Gene3D" id="3.30.450.20">
    <property type="entry name" value="PAS domain"/>
    <property type="match status" value="1"/>
</dbReference>
<feature type="domain" description="PAC" evidence="3">
    <location>
        <begin position="273"/>
        <end position="321"/>
    </location>
</feature>
<evidence type="ECO:0000313" key="6">
    <source>
        <dbReference type="Proteomes" id="UP001210678"/>
    </source>
</evidence>
<evidence type="ECO:0000256" key="1">
    <source>
        <dbReference type="ARBA" id="ARBA00012528"/>
    </source>
</evidence>
<dbReference type="EC" id="2.7.7.65" evidence="1"/>
<evidence type="ECO:0000259" key="4">
    <source>
        <dbReference type="PROSITE" id="PS50887"/>
    </source>
</evidence>
<dbReference type="GO" id="GO:0052621">
    <property type="term" value="F:diguanylate cyclase activity"/>
    <property type="evidence" value="ECO:0007669"/>
    <property type="project" value="UniProtKB-EC"/>
</dbReference>
<keyword evidence="5" id="KW-0808">Transferase</keyword>
<dbReference type="SUPFAM" id="SSF55781">
    <property type="entry name" value="GAF domain-like"/>
    <property type="match status" value="1"/>
</dbReference>
<accession>A0ABT4YRD3</accession>
<comment type="catalytic activity">
    <reaction evidence="2">
        <text>2 GTP = 3',3'-c-di-GMP + 2 diphosphate</text>
        <dbReference type="Rhea" id="RHEA:24898"/>
        <dbReference type="ChEBI" id="CHEBI:33019"/>
        <dbReference type="ChEBI" id="CHEBI:37565"/>
        <dbReference type="ChEBI" id="CHEBI:58805"/>
        <dbReference type="EC" id="2.7.7.65"/>
    </reaction>
</comment>
<dbReference type="Proteomes" id="UP001210678">
    <property type="component" value="Unassembled WGS sequence"/>
</dbReference>
<evidence type="ECO:0000313" key="5">
    <source>
        <dbReference type="EMBL" id="MDB1124083.1"/>
    </source>
</evidence>
<proteinExistence type="predicted"/>
<dbReference type="InterPro" id="IPR000160">
    <property type="entry name" value="GGDEF_dom"/>
</dbReference>
<dbReference type="PROSITE" id="PS50887">
    <property type="entry name" value="GGDEF"/>
    <property type="match status" value="1"/>
</dbReference>
<dbReference type="InterPro" id="IPR043128">
    <property type="entry name" value="Rev_trsase/Diguanyl_cyclase"/>
</dbReference>
<dbReference type="Pfam" id="PF00990">
    <property type="entry name" value="GGDEF"/>
    <property type="match status" value="1"/>
</dbReference>
<dbReference type="NCBIfam" id="TIGR00254">
    <property type="entry name" value="GGDEF"/>
    <property type="match status" value="1"/>
</dbReference>
<keyword evidence="6" id="KW-1185">Reference proteome</keyword>
<dbReference type="CDD" id="cd01949">
    <property type="entry name" value="GGDEF"/>
    <property type="match status" value="1"/>
</dbReference>
<dbReference type="InterPro" id="IPR000700">
    <property type="entry name" value="PAS-assoc_C"/>
</dbReference>
<dbReference type="PANTHER" id="PTHR45138:SF9">
    <property type="entry name" value="DIGUANYLATE CYCLASE DGCM-RELATED"/>
    <property type="match status" value="1"/>
</dbReference>
<dbReference type="SMART" id="SM00267">
    <property type="entry name" value="GGDEF"/>
    <property type="match status" value="1"/>
</dbReference>
<dbReference type="RefSeq" id="WP_272136032.1">
    <property type="nucleotide sequence ID" value="NZ_JAQLOI010000001.1"/>
</dbReference>
<dbReference type="InterPro" id="IPR013655">
    <property type="entry name" value="PAS_fold_3"/>
</dbReference>
<comment type="caution">
    <text evidence="5">The sequence shown here is derived from an EMBL/GenBank/DDBJ whole genome shotgun (WGS) entry which is preliminary data.</text>
</comment>
<dbReference type="InterPro" id="IPR029787">
    <property type="entry name" value="Nucleotide_cyclase"/>
</dbReference>
<keyword evidence="5" id="KW-0548">Nucleotidyltransferase</keyword>
<protein>
    <recommendedName>
        <fullName evidence="1">diguanylate cyclase</fullName>
        <ecNumber evidence="1">2.7.7.65</ecNumber>
    </recommendedName>
</protein>
<gene>
    <name evidence="5" type="ORF">PGX00_10660</name>
</gene>
<dbReference type="PROSITE" id="PS50113">
    <property type="entry name" value="PAC"/>
    <property type="match status" value="1"/>
</dbReference>